<comment type="caution">
    <text evidence="1">The sequence shown here is derived from an EMBL/GenBank/DDBJ whole genome shotgun (WGS) entry which is preliminary data.</text>
</comment>
<dbReference type="PATRIC" id="fig|1265738.3.peg.1090"/>
<keyword evidence="2" id="KW-1185">Reference proteome</keyword>
<dbReference type="AlphaFoldDB" id="M5S712"/>
<dbReference type="Proteomes" id="UP000011991">
    <property type="component" value="Unassembled WGS sequence"/>
</dbReference>
<proteinExistence type="predicted"/>
<organism evidence="1 2">
    <name type="scientific">Rhodopirellula maiorica SM1</name>
    <dbReference type="NCBI Taxonomy" id="1265738"/>
    <lineage>
        <taxon>Bacteria</taxon>
        <taxon>Pseudomonadati</taxon>
        <taxon>Planctomycetota</taxon>
        <taxon>Planctomycetia</taxon>
        <taxon>Pirellulales</taxon>
        <taxon>Pirellulaceae</taxon>
        <taxon>Novipirellula</taxon>
    </lineage>
</organism>
<accession>M5S712</accession>
<name>M5S712_9BACT</name>
<reference evidence="1 2" key="1">
    <citation type="journal article" date="2013" name="Mar. Genomics">
        <title>Expression of sulfatases in Rhodopirellula baltica and the diversity of sulfatases in the genus Rhodopirellula.</title>
        <authorList>
            <person name="Wegner C.E."/>
            <person name="Richter-Heitmann T."/>
            <person name="Klindworth A."/>
            <person name="Klockow C."/>
            <person name="Richter M."/>
            <person name="Achstetter T."/>
            <person name="Glockner F.O."/>
            <person name="Harder J."/>
        </authorList>
    </citation>
    <scope>NUCLEOTIDE SEQUENCE [LARGE SCALE GENOMIC DNA]</scope>
    <source>
        <strain evidence="1 2">SM1</strain>
    </source>
</reference>
<evidence type="ECO:0000313" key="1">
    <source>
        <dbReference type="EMBL" id="EMI21974.1"/>
    </source>
</evidence>
<gene>
    <name evidence="1" type="ORF">RMSM_01093</name>
</gene>
<sequence length="60" mass="6438">MIMKRLIEMSPLAAVISIGLPTAKQANGQAVWPAYFGQGSTVTPEAKSLPMKWSPATNIH</sequence>
<protein>
    <submittedName>
        <fullName evidence="1">Secreted protein</fullName>
    </submittedName>
</protein>
<evidence type="ECO:0000313" key="2">
    <source>
        <dbReference type="Proteomes" id="UP000011991"/>
    </source>
</evidence>
<dbReference type="EMBL" id="ANOG01000166">
    <property type="protein sequence ID" value="EMI21974.1"/>
    <property type="molecule type" value="Genomic_DNA"/>
</dbReference>